<evidence type="ECO:0000313" key="1">
    <source>
        <dbReference type="EMBL" id="GID70911.1"/>
    </source>
</evidence>
<dbReference type="PANTHER" id="PTHR36529:SF1">
    <property type="entry name" value="GLYCOSYLTRANSFERASE"/>
    <property type="match status" value="1"/>
</dbReference>
<dbReference type="PANTHER" id="PTHR36529">
    <property type="entry name" value="SLL1095 PROTEIN"/>
    <property type="match status" value="1"/>
</dbReference>
<sequence length="253" mass="25213">MIQLLVMAKAPVPGRVKTRLCPPCTPAEAAAIAAAALADTLDAAKNLSAVRRVLVLDGDHPAPSGWARVAQRGDGLGERLAKAFADTALPAVPSLLIGMDTPQLTAELLETAAAALCRDGAVLGPADDGGWWALGLSDPADAAVLPGVPMSTARTGERTVAALGRRGVRPTLLPRLRDVDTAADAIAVASICGAGNRFPAIVTETARRFPAAVAESIGPLSPRAGATAAGVTVVGATAASSTTARAAAAGGRA</sequence>
<evidence type="ECO:0000313" key="2">
    <source>
        <dbReference type="Proteomes" id="UP000619479"/>
    </source>
</evidence>
<protein>
    <recommendedName>
        <fullName evidence="3">Glycosyltransferase</fullName>
    </recommendedName>
</protein>
<name>A0A919MH48_9ACTN</name>
<evidence type="ECO:0008006" key="3">
    <source>
        <dbReference type="Google" id="ProtNLM"/>
    </source>
</evidence>
<dbReference type="InterPro" id="IPR018641">
    <property type="entry name" value="Trfase_1_rSAM/seldom-assoc"/>
</dbReference>
<comment type="caution">
    <text evidence="1">The sequence shown here is derived from an EMBL/GenBank/DDBJ whole genome shotgun (WGS) entry which is preliminary data.</text>
</comment>
<dbReference type="EMBL" id="BOMH01000088">
    <property type="protein sequence ID" value="GID70911.1"/>
    <property type="molecule type" value="Genomic_DNA"/>
</dbReference>
<keyword evidence="2" id="KW-1185">Reference proteome</keyword>
<reference evidence="1" key="1">
    <citation type="submission" date="2021-01" db="EMBL/GenBank/DDBJ databases">
        <title>Whole genome shotgun sequence of Actinoplanes cyaneus NBRC 14990.</title>
        <authorList>
            <person name="Komaki H."/>
            <person name="Tamura T."/>
        </authorList>
    </citation>
    <scope>NUCLEOTIDE SEQUENCE</scope>
    <source>
        <strain evidence="1">NBRC 14990</strain>
    </source>
</reference>
<dbReference type="InterPro" id="IPR029044">
    <property type="entry name" value="Nucleotide-diphossugar_trans"/>
</dbReference>
<dbReference type="Pfam" id="PF09837">
    <property type="entry name" value="DUF2064"/>
    <property type="match status" value="1"/>
</dbReference>
<dbReference type="RefSeq" id="WP_203755379.1">
    <property type="nucleotide sequence ID" value="NZ_BAAAUC010000080.1"/>
</dbReference>
<dbReference type="NCBIfam" id="TIGR04282">
    <property type="entry name" value="glyco_like_cofC"/>
    <property type="match status" value="1"/>
</dbReference>
<proteinExistence type="predicted"/>
<organism evidence="1 2">
    <name type="scientific">Actinoplanes cyaneus</name>
    <dbReference type="NCBI Taxonomy" id="52696"/>
    <lineage>
        <taxon>Bacteria</taxon>
        <taxon>Bacillati</taxon>
        <taxon>Actinomycetota</taxon>
        <taxon>Actinomycetes</taxon>
        <taxon>Micromonosporales</taxon>
        <taxon>Micromonosporaceae</taxon>
        <taxon>Actinoplanes</taxon>
    </lineage>
</organism>
<dbReference type="Proteomes" id="UP000619479">
    <property type="component" value="Unassembled WGS sequence"/>
</dbReference>
<dbReference type="SUPFAM" id="SSF53448">
    <property type="entry name" value="Nucleotide-diphospho-sugar transferases"/>
    <property type="match status" value="1"/>
</dbReference>
<dbReference type="Gene3D" id="3.90.550.10">
    <property type="entry name" value="Spore Coat Polysaccharide Biosynthesis Protein SpsA, Chain A"/>
    <property type="match status" value="1"/>
</dbReference>
<accession>A0A919MH48</accession>
<dbReference type="AlphaFoldDB" id="A0A919MH48"/>
<gene>
    <name evidence="1" type="ORF">Acy02nite_87920</name>
</gene>